<comment type="caution">
    <text evidence="2">The sequence shown here is derived from an EMBL/GenBank/DDBJ whole genome shotgun (WGS) entry which is preliminary data.</text>
</comment>
<keyword evidence="1" id="KW-0175">Coiled coil</keyword>
<sequence>MLGKLWDWLTDTPESRELDRQIEAADIRIAEKQKRLEDLEADCAAKRQEVEKLKETVNQYEQAINRRSN</sequence>
<dbReference type="EMBL" id="JAECZA010000204">
    <property type="protein sequence ID" value="MBH8575750.1"/>
    <property type="molecule type" value="Genomic_DNA"/>
</dbReference>
<keyword evidence="3" id="KW-1185">Reference proteome</keyword>
<proteinExistence type="predicted"/>
<evidence type="ECO:0000313" key="2">
    <source>
        <dbReference type="EMBL" id="MBH8575750.1"/>
    </source>
</evidence>
<dbReference type="AlphaFoldDB" id="A0A8J7IA41"/>
<evidence type="ECO:0000313" key="3">
    <source>
        <dbReference type="Proteomes" id="UP000662314"/>
    </source>
</evidence>
<accession>A0A8J7IA41</accession>
<dbReference type="RefSeq" id="WP_214434511.1">
    <property type="nucleotide sequence ID" value="NZ_CAWPUQ010000123.1"/>
</dbReference>
<gene>
    <name evidence="2" type="ORF">I8752_22635</name>
</gene>
<protein>
    <submittedName>
        <fullName evidence="2">Uncharacterized protein</fullName>
    </submittedName>
</protein>
<reference evidence="2 3" key="1">
    <citation type="journal article" date="2021" name="Int. J. Syst. Evol. Microbiol.">
        <title>Amazonocrinis nigriterrae gen. nov., sp. nov., Atlanticothrix silvestris gen. nov., sp. nov. and Dendronalium phyllosphericum gen. nov., sp. nov., nostocacean cyanobacteria from Brazilian environments.</title>
        <authorList>
            <person name="Alvarenga D.O."/>
            <person name="Andreote A.P.D."/>
            <person name="Branco L.H.Z."/>
            <person name="Delbaje E."/>
            <person name="Cruz R.B."/>
            <person name="Varani A.M."/>
            <person name="Fiore M.F."/>
        </authorList>
    </citation>
    <scope>NUCLEOTIDE SEQUENCE [LARGE SCALE GENOMIC DNA]</scope>
    <source>
        <strain evidence="2 3">CENA369</strain>
    </source>
</reference>
<evidence type="ECO:0000256" key="1">
    <source>
        <dbReference type="SAM" id="Coils"/>
    </source>
</evidence>
<feature type="coiled-coil region" evidence="1">
    <location>
        <begin position="15"/>
        <end position="66"/>
    </location>
</feature>
<dbReference type="Proteomes" id="UP000662314">
    <property type="component" value="Unassembled WGS sequence"/>
</dbReference>
<organism evidence="2 3">
    <name type="scientific">Dendronalium phyllosphericum CENA369</name>
    <dbReference type="NCBI Taxonomy" id="1725256"/>
    <lineage>
        <taxon>Bacteria</taxon>
        <taxon>Bacillati</taxon>
        <taxon>Cyanobacteriota</taxon>
        <taxon>Cyanophyceae</taxon>
        <taxon>Nostocales</taxon>
        <taxon>Nostocaceae</taxon>
        <taxon>Dendronalium</taxon>
        <taxon>Dendronalium phyllosphericum</taxon>
    </lineage>
</organism>
<name>A0A8J7IA41_9NOST</name>